<dbReference type="Gene3D" id="3.40.50.300">
    <property type="entry name" value="P-loop containing nucleotide triphosphate hydrolases"/>
    <property type="match status" value="1"/>
</dbReference>
<organism evidence="3">
    <name type="scientific">Cyanothece sp. (strain PCC 7425 / ATCC 29141)</name>
    <dbReference type="NCBI Taxonomy" id="395961"/>
    <lineage>
        <taxon>Bacteria</taxon>
        <taxon>Bacillati</taxon>
        <taxon>Cyanobacteriota</taxon>
        <taxon>Cyanophyceae</taxon>
        <taxon>Gomontiellales</taxon>
        <taxon>Cyanothecaceae</taxon>
        <taxon>Cyanothece</taxon>
    </lineage>
</organism>
<protein>
    <submittedName>
        <fullName evidence="3">Chloramphenicol phosphotransferase family protein</fullName>
    </submittedName>
</protein>
<proteinExistence type="predicted"/>
<dbReference type="KEGG" id="cyn:Cyan7425_0311"/>
<dbReference type="InterPro" id="IPR012853">
    <property type="entry name" value="CPT"/>
</dbReference>
<name>B8HS46_CYAP4</name>
<accession>B8HS46</accession>
<dbReference type="GO" id="GO:0005524">
    <property type="term" value="F:ATP binding"/>
    <property type="evidence" value="ECO:0007669"/>
    <property type="project" value="InterPro"/>
</dbReference>
<dbReference type="InterPro" id="IPR027417">
    <property type="entry name" value="P-loop_NTPase"/>
</dbReference>
<dbReference type="EMBL" id="CP001344">
    <property type="protein sequence ID" value="ACL42705.1"/>
    <property type="molecule type" value="Genomic_DNA"/>
</dbReference>
<evidence type="ECO:0000256" key="2">
    <source>
        <dbReference type="PIRSR" id="PIRSR007531-2"/>
    </source>
</evidence>
<dbReference type="AlphaFoldDB" id="B8HS46"/>
<dbReference type="PIRSF" id="PIRSF007531">
    <property type="entry name" value="CPT"/>
    <property type="match status" value="1"/>
</dbReference>
<sequence length="209" mass="23191">MEQGKIIFLNGISSSGKTTLVRALQDSLDGYYFHTSIDQFIETAPTKFHVSSDGQDPSTADGLLWVFPHGSQQVSEIRIGFVGYRLIAGMYSAAAALASIGNDLIIDDVIFDRRVLQIAVRTLLPFHVLFVGVRCPLEIAEQRERERGDRMEGLARFQYPLVHSHGIYDFEVDTSILSSTVCANQIRQRLQNGSAPNAFHILQDTFATG</sequence>
<reference evidence="3" key="1">
    <citation type="submission" date="2009-01" db="EMBL/GenBank/DDBJ databases">
        <title>Complete sequence of chromosome Cyanothece sp. PCC 7425.</title>
        <authorList>
            <consortium name="US DOE Joint Genome Institute"/>
            <person name="Lucas S."/>
            <person name="Copeland A."/>
            <person name="Lapidus A."/>
            <person name="Glavina del Rio T."/>
            <person name="Dalin E."/>
            <person name="Tice H."/>
            <person name="Bruce D."/>
            <person name="Goodwin L."/>
            <person name="Pitluck S."/>
            <person name="Sims D."/>
            <person name="Meineke L."/>
            <person name="Brettin T."/>
            <person name="Detter J.C."/>
            <person name="Han C."/>
            <person name="Larimer F."/>
            <person name="Land M."/>
            <person name="Hauser L."/>
            <person name="Kyrpides N."/>
            <person name="Ovchinnikova G."/>
            <person name="Liberton M."/>
            <person name="Stoeckel J."/>
            <person name="Banerjee A."/>
            <person name="Singh A."/>
            <person name="Page L."/>
            <person name="Sato H."/>
            <person name="Zhao L."/>
            <person name="Sherman L."/>
            <person name="Pakrasi H."/>
            <person name="Richardson P."/>
        </authorList>
    </citation>
    <scope>NUCLEOTIDE SEQUENCE</scope>
    <source>
        <strain evidence="3">PCC 7425</strain>
    </source>
</reference>
<dbReference type="HOGENOM" id="CLU_101381_2_0_3"/>
<dbReference type="Pfam" id="PF07931">
    <property type="entry name" value="CPT"/>
    <property type="match status" value="1"/>
</dbReference>
<dbReference type="SUPFAM" id="SSF52540">
    <property type="entry name" value="P-loop containing nucleoside triphosphate hydrolases"/>
    <property type="match status" value="1"/>
</dbReference>
<dbReference type="GO" id="GO:0016740">
    <property type="term" value="F:transferase activity"/>
    <property type="evidence" value="ECO:0007669"/>
    <property type="project" value="UniProtKB-KW"/>
</dbReference>
<dbReference type="STRING" id="395961.Cyan7425_0311"/>
<dbReference type="OrthoDB" id="9811101at2"/>
<gene>
    <name evidence="3" type="ordered locus">Cyan7425_0311</name>
</gene>
<keyword evidence="3" id="KW-0808">Transferase</keyword>
<feature type="binding site" evidence="2">
    <location>
        <begin position="11"/>
        <end position="18"/>
    </location>
    <ligand>
        <name>ATP</name>
        <dbReference type="ChEBI" id="CHEBI:30616"/>
    </ligand>
</feature>
<evidence type="ECO:0000313" key="3">
    <source>
        <dbReference type="EMBL" id="ACL42705.1"/>
    </source>
</evidence>
<feature type="active site" evidence="1">
    <location>
        <position position="38"/>
    </location>
</feature>
<dbReference type="eggNOG" id="COG3896">
    <property type="taxonomic scope" value="Bacteria"/>
</dbReference>
<evidence type="ECO:0000256" key="1">
    <source>
        <dbReference type="PIRSR" id="PIRSR007531-1"/>
    </source>
</evidence>